<dbReference type="Gene3D" id="2.60.450.10">
    <property type="entry name" value="Lipopolysaccharide (LPS) transport protein A like domain"/>
    <property type="match status" value="1"/>
</dbReference>
<organism evidence="4 5">
    <name type="scientific">Acetomicrobium hydrogeniformans ATCC BAA-1850</name>
    <dbReference type="NCBI Taxonomy" id="592015"/>
    <lineage>
        <taxon>Bacteria</taxon>
        <taxon>Thermotogati</taxon>
        <taxon>Synergistota</taxon>
        <taxon>Synergistia</taxon>
        <taxon>Synergistales</taxon>
        <taxon>Acetomicrobiaceae</taxon>
        <taxon>Acetomicrobium</taxon>
    </lineage>
</organism>
<sequence length="284" mass="31634">MRANKALGLLAIFLSLMLFSDPHLCLGEEKGATTEIILLSDELYYDPGTGKVTAKGNVEVTREDLIVKAPFVEGFINTEEFRFWDQVVASWPSQEATLTCLELQISKTQGGTLLRSVGNSHLVRGKEDDIRSNELEWLQGEKIYYSATGDVDAQFGQMTIVAEKVVREGENFKADKVRRFVDRGRGLQVSALEVTGKIKDEMIEELLASGSVVIDHEPKEGEKTHITGQRARYIKSKGVLEVTGDARAVQEGRTIEAENIIYHVDDKHIEALGRPKVTVEVKEE</sequence>
<keyword evidence="1 2" id="KW-0732">Signal</keyword>
<evidence type="ECO:0000256" key="1">
    <source>
        <dbReference type="ARBA" id="ARBA00022729"/>
    </source>
</evidence>
<feature type="chain" id="PRO_5006666454" evidence="2">
    <location>
        <begin position="21"/>
        <end position="284"/>
    </location>
</feature>
<dbReference type="PANTHER" id="PTHR36504">
    <property type="entry name" value="LIPOPOLYSACCHARIDE EXPORT SYSTEM PROTEIN LPTA"/>
    <property type="match status" value="1"/>
</dbReference>
<dbReference type="EMBL" id="ACJX03000001">
    <property type="protein sequence ID" value="KRT35753.1"/>
    <property type="molecule type" value="Genomic_DNA"/>
</dbReference>
<dbReference type="STRING" id="592015.HMPREF1705_03002"/>
<accession>A0A0T5XBM4</accession>
<dbReference type="Pfam" id="PF03968">
    <property type="entry name" value="LptD_N"/>
    <property type="match status" value="1"/>
</dbReference>
<dbReference type="RefSeq" id="WP_009201544.1">
    <property type="nucleotide sequence ID" value="NZ_ACJX03000001.1"/>
</dbReference>
<proteinExistence type="predicted"/>
<feature type="signal peptide" evidence="2">
    <location>
        <begin position="1"/>
        <end position="20"/>
    </location>
</feature>
<evidence type="ECO:0000313" key="5">
    <source>
        <dbReference type="Proteomes" id="UP000005273"/>
    </source>
</evidence>
<comment type="caution">
    <text evidence="4">The sequence shown here is derived from an EMBL/GenBank/DDBJ whole genome shotgun (WGS) entry which is preliminary data.</text>
</comment>
<dbReference type="InterPro" id="IPR005653">
    <property type="entry name" value="OstA-like_N"/>
</dbReference>
<protein>
    <submittedName>
        <fullName evidence="4">OstA-like protein</fullName>
    </submittedName>
</protein>
<evidence type="ECO:0000259" key="3">
    <source>
        <dbReference type="Pfam" id="PF03968"/>
    </source>
</evidence>
<dbReference type="GO" id="GO:0009279">
    <property type="term" value="C:cell outer membrane"/>
    <property type="evidence" value="ECO:0007669"/>
    <property type="project" value="TreeGrafter"/>
</dbReference>
<reference evidence="5" key="1">
    <citation type="submission" date="2012-09" db="EMBL/GenBank/DDBJ databases">
        <authorList>
            <person name="Weinstock G."/>
            <person name="Sodergren E."/>
            <person name="Clifton S."/>
            <person name="Fulton L."/>
            <person name="Fulton B."/>
            <person name="Courtney L."/>
            <person name="Fronick C."/>
            <person name="Harrison M."/>
            <person name="Strong C."/>
            <person name="Farmer C."/>
            <person name="Delehaunty K."/>
            <person name="Markovic C."/>
            <person name="Hall O."/>
            <person name="Minx P."/>
            <person name="Tomlinson C."/>
            <person name="Mitreva M."/>
            <person name="Nelson J."/>
            <person name="Hou S."/>
            <person name="Wollam A."/>
            <person name="Pepin K.H."/>
            <person name="Johnson M."/>
            <person name="Bhonagiri V."/>
            <person name="Nash W.E."/>
            <person name="Suruliraj S."/>
            <person name="Warren W."/>
            <person name="Chinwalla A."/>
            <person name="Mardis E.R."/>
            <person name="Wilson R.K."/>
        </authorList>
    </citation>
    <scope>NUCLEOTIDE SEQUENCE [LARGE SCALE GENOMIC DNA]</scope>
    <source>
        <strain evidence="5">OS1</strain>
    </source>
</reference>
<evidence type="ECO:0000313" key="4">
    <source>
        <dbReference type="EMBL" id="KRT35753.1"/>
    </source>
</evidence>
<dbReference type="eggNOG" id="COG1934">
    <property type="taxonomic scope" value="Bacteria"/>
</dbReference>
<dbReference type="AlphaFoldDB" id="A0A0T5XBM4"/>
<evidence type="ECO:0000256" key="2">
    <source>
        <dbReference type="SAM" id="SignalP"/>
    </source>
</evidence>
<dbReference type="GO" id="GO:0017089">
    <property type="term" value="F:glycolipid transfer activity"/>
    <property type="evidence" value="ECO:0007669"/>
    <property type="project" value="TreeGrafter"/>
</dbReference>
<gene>
    <name evidence="4" type="ORF">HMPREF1705_03002</name>
</gene>
<name>A0A0T5XBM4_9BACT</name>
<dbReference type="PANTHER" id="PTHR36504:SF1">
    <property type="entry name" value="LIPOPOLYSACCHARIDE EXPORT SYSTEM PROTEIN LPTA"/>
    <property type="match status" value="1"/>
</dbReference>
<dbReference type="Proteomes" id="UP000005273">
    <property type="component" value="Unassembled WGS sequence"/>
</dbReference>
<dbReference type="GO" id="GO:0030288">
    <property type="term" value="C:outer membrane-bounded periplasmic space"/>
    <property type="evidence" value="ECO:0007669"/>
    <property type="project" value="TreeGrafter"/>
</dbReference>
<keyword evidence="5" id="KW-1185">Reference proteome</keyword>
<feature type="domain" description="Organic solvent tolerance-like N-terminal" evidence="3">
    <location>
        <begin position="130"/>
        <end position="266"/>
    </location>
</feature>
<dbReference type="InterPro" id="IPR052037">
    <property type="entry name" value="LPS_export_LptA"/>
</dbReference>
<dbReference type="GO" id="GO:0015920">
    <property type="term" value="P:lipopolysaccharide transport"/>
    <property type="evidence" value="ECO:0007669"/>
    <property type="project" value="TreeGrafter"/>
</dbReference>